<dbReference type="PIRSF" id="PIRSF002211">
    <property type="entry name" value="Ribosomal_L30_bac-type"/>
    <property type="match status" value="1"/>
</dbReference>
<dbReference type="InterPro" id="IPR016082">
    <property type="entry name" value="Ribosomal_uL30_ferredoxin-like"/>
</dbReference>
<sequence length="62" mass="6724">MAKTSAKISVKLVKGLPGTTKGVQANVRGLGLRKIGQTVELENTPSVRGMIKKIIYMLEIKE</sequence>
<evidence type="ECO:0000256" key="4">
    <source>
        <dbReference type="ARBA" id="ARBA00023274"/>
    </source>
</evidence>
<evidence type="ECO:0000256" key="2">
    <source>
        <dbReference type="ARBA" id="ARBA00011838"/>
    </source>
</evidence>
<dbReference type="Pfam" id="PF00327">
    <property type="entry name" value="Ribosomal_L30"/>
    <property type="match status" value="1"/>
</dbReference>
<dbReference type="SUPFAM" id="SSF55129">
    <property type="entry name" value="Ribosomal protein L30p/L7e"/>
    <property type="match status" value="1"/>
</dbReference>
<evidence type="ECO:0000256" key="1">
    <source>
        <dbReference type="ARBA" id="ARBA00007594"/>
    </source>
</evidence>
<proteinExistence type="inferred from homology"/>
<dbReference type="EMBL" id="JAYGJQ010000001">
    <property type="protein sequence ID" value="MEA9354951.1"/>
    <property type="molecule type" value="Genomic_DNA"/>
</dbReference>
<keyword evidence="3 7" id="KW-0689">Ribosomal protein</keyword>
<dbReference type="Proteomes" id="UP001302274">
    <property type="component" value="Unassembled WGS sequence"/>
</dbReference>
<name>A0ABU5VPH8_9BACT</name>
<evidence type="ECO:0000313" key="8">
    <source>
        <dbReference type="Proteomes" id="UP001302274"/>
    </source>
</evidence>
<keyword evidence="4" id="KW-0687">Ribonucleoprotein</keyword>
<dbReference type="NCBIfam" id="TIGR01308">
    <property type="entry name" value="rpmD_bact"/>
    <property type="match status" value="1"/>
</dbReference>
<protein>
    <recommendedName>
        <fullName evidence="5">50S ribosomal protein L30</fullName>
    </recommendedName>
</protein>
<comment type="similarity">
    <text evidence="1">Belongs to the universal ribosomal protein uL30 family.</text>
</comment>
<feature type="domain" description="Large ribosomal subunit protein uL30-like ferredoxin-like fold" evidence="6">
    <location>
        <begin position="9"/>
        <end position="56"/>
    </location>
</feature>
<dbReference type="InterPro" id="IPR005996">
    <property type="entry name" value="Ribosomal_uL30_bac-type"/>
</dbReference>
<evidence type="ECO:0000256" key="3">
    <source>
        <dbReference type="ARBA" id="ARBA00022980"/>
    </source>
</evidence>
<gene>
    <name evidence="7" type="primary">rpmD</name>
    <name evidence="7" type="ORF">SHI21_02000</name>
</gene>
<dbReference type="PANTHER" id="PTHR15892">
    <property type="entry name" value="MITOCHONDRIAL RIBOSOMAL PROTEIN L30"/>
    <property type="match status" value="1"/>
</dbReference>
<dbReference type="InterPro" id="IPR036919">
    <property type="entry name" value="Ribo_uL30_ferredoxin-like_sf"/>
</dbReference>
<keyword evidence="8" id="KW-1185">Reference proteome</keyword>
<dbReference type="GO" id="GO:0005840">
    <property type="term" value="C:ribosome"/>
    <property type="evidence" value="ECO:0007669"/>
    <property type="project" value="UniProtKB-KW"/>
</dbReference>
<dbReference type="PANTHER" id="PTHR15892:SF2">
    <property type="entry name" value="LARGE RIBOSOMAL SUBUNIT PROTEIN UL30M"/>
    <property type="match status" value="1"/>
</dbReference>
<organism evidence="7 8">
    <name type="scientific">Bacteriovorax antarcticus</name>
    <dbReference type="NCBI Taxonomy" id="3088717"/>
    <lineage>
        <taxon>Bacteria</taxon>
        <taxon>Pseudomonadati</taxon>
        <taxon>Bdellovibrionota</taxon>
        <taxon>Bacteriovoracia</taxon>
        <taxon>Bacteriovoracales</taxon>
        <taxon>Bacteriovoracaceae</taxon>
        <taxon>Bacteriovorax</taxon>
    </lineage>
</organism>
<comment type="caution">
    <text evidence="7">The sequence shown here is derived from an EMBL/GenBank/DDBJ whole genome shotgun (WGS) entry which is preliminary data.</text>
</comment>
<evidence type="ECO:0000259" key="6">
    <source>
        <dbReference type="Pfam" id="PF00327"/>
    </source>
</evidence>
<comment type="subunit">
    <text evidence="2">Part of the 50S ribosomal subunit.</text>
</comment>
<dbReference type="HAMAP" id="MF_01371_B">
    <property type="entry name" value="Ribosomal_uL30_B"/>
    <property type="match status" value="1"/>
</dbReference>
<dbReference type="RefSeq" id="WP_323574442.1">
    <property type="nucleotide sequence ID" value="NZ_JAYGJQ010000001.1"/>
</dbReference>
<reference evidence="7 8" key="1">
    <citation type="submission" date="2023-11" db="EMBL/GenBank/DDBJ databases">
        <title>A Novel Polar Bacteriovorax (B. antarcticus) Isolated from the Biocrust in Antarctica.</title>
        <authorList>
            <person name="Mun W."/>
            <person name="Choi S.Y."/>
            <person name="Mitchell R.J."/>
        </authorList>
    </citation>
    <scope>NUCLEOTIDE SEQUENCE [LARGE SCALE GENOMIC DNA]</scope>
    <source>
        <strain evidence="7 8">PP10</strain>
    </source>
</reference>
<accession>A0ABU5VPH8</accession>
<dbReference type="Gene3D" id="3.30.1390.20">
    <property type="entry name" value="Ribosomal protein L30, ferredoxin-like fold domain"/>
    <property type="match status" value="1"/>
</dbReference>
<evidence type="ECO:0000313" key="7">
    <source>
        <dbReference type="EMBL" id="MEA9354951.1"/>
    </source>
</evidence>
<evidence type="ECO:0000256" key="5">
    <source>
        <dbReference type="ARBA" id="ARBA00035492"/>
    </source>
</evidence>
<dbReference type="CDD" id="cd01658">
    <property type="entry name" value="Ribosomal_L30"/>
    <property type="match status" value="1"/>
</dbReference>